<evidence type="ECO:0000256" key="6">
    <source>
        <dbReference type="ARBA" id="ARBA00007389"/>
    </source>
</evidence>
<dbReference type="RefSeq" id="WP_084273203.1">
    <property type="nucleotide sequence ID" value="NZ_FWYE01000004.1"/>
</dbReference>
<dbReference type="PANTHER" id="PTHR30387">
    <property type="entry name" value="MANNONATE DEHYDRATASE"/>
    <property type="match status" value="1"/>
</dbReference>
<evidence type="ECO:0000256" key="3">
    <source>
        <dbReference type="ARBA" id="ARBA00001954"/>
    </source>
</evidence>
<comment type="caution">
    <text evidence="11">The sequence shown here is derived from an EMBL/GenBank/DDBJ whole genome shotgun (WGS) entry which is preliminary data.</text>
</comment>
<dbReference type="GO" id="GO:0008198">
    <property type="term" value="F:ferrous iron binding"/>
    <property type="evidence" value="ECO:0007669"/>
    <property type="project" value="TreeGrafter"/>
</dbReference>
<dbReference type="AlphaFoldDB" id="A0A8G2FXW1"/>
<dbReference type="GO" id="GO:0008927">
    <property type="term" value="F:mannonate dehydratase activity"/>
    <property type="evidence" value="ECO:0007669"/>
    <property type="project" value="UniProtKB-EC"/>
</dbReference>
<dbReference type="PIRSF" id="PIRSF016049">
    <property type="entry name" value="Man_dehyd"/>
    <property type="match status" value="1"/>
</dbReference>
<evidence type="ECO:0000256" key="10">
    <source>
        <dbReference type="ARBA" id="ARBA00023239"/>
    </source>
</evidence>
<dbReference type="GO" id="GO:0030145">
    <property type="term" value="F:manganese ion binding"/>
    <property type="evidence" value="ECO:0007669"/>
    <property type="project" value="TreeGrafter"/>
</dbReference>
<evidence type="ECO:0000256" key="4">
    <source>
        <dbReference type="ARBA" id="ARBA00002713"/>
    </source>
</evidence>
<evidence type="ECO:0000313" key="12">
    <source>
        <dbReference type="Proteomes" id="UP000192315"/>
    </source>
</evidence>
<keyword evidence="12" id="KW-1185">Reference proteome</keyword>
<dbReference type="SUPFAM" id="SSF51658">
    <property type="entry name" value="Xylose isomerase-like"/>
    <property type="match status" value="1"/>
</dbReference>
<evidence type="ECO:0000256" key="7">
    <source>
        <dbReference type="ARBA" id="ARBA00012927"/>
    </source>
</evidence>
<sequence length="329" mass="38394">MLDFRIAEILTEDRPNKYWYMLRNIGINDAVGILPRHFSDWRMHGELNPWDYISLKRYKNMINDSGFNLVAIEDNPPMDKIILNLDGKDDELENVARMIENFGKLNIKIWCYNWMAVIGWFRSSTHILKDYGTTSGFNENDINDYNFNVRINKSDLWKNLNDFLDFIVPIAEDNDVKLAMHPDDPPLDNFSGIPRIMNSIESYDHLIELNKSDYNGITMCQGNFTLMTDNLPDVIKHFNKKIFFVHFRDVLGDRHNFIETLIGHGKTDLYKCMKAYNDINFDGIMRVDHVPTLYSDDASVPGYSYLNRLYAIGYINGLRDSIKNGSKTR</sequence>
<comment type="cofactor">
    <cofactor evidence="2">
        <name>Mn(2+)</name>
        <dbReference type="ChEBI" id="CHEBI:29035"/>
    </cofactor>
</comment>
<keyword evidence="8" id="KW-0408">Iron</keyword>
<comment type="function">
    <text evidence="4">Catalyzes the dehydration of D-mannonate.</text>
</comment>
<dbReference type="Proteomes" id="UP000192315">
    <property type="component" value="Unassembled WGS sequence"/>
</dbReference>
<evidence type="ECO:0000256" key="9">
    <source>
        <dbReference type="ARBA" id="ARBA00023211"/>
    </source>
</evidence>
<name>A0A8G2FXW1_PICTO</name>
<dbReference type="Gene3D" id="3.20.20.150">
    <property type="entry name" value="Divalent-metal-dependent TIM barrel enzymes"/>
    <property type="match status" value="1"/>
</dbReference>
<keyword evidence="9" id="KW-0464">Manganese</keyword>
<dbReference type="InterPro" id="IPR004628">
    <property type="entry name" value="Man_deHydtase"/>
</dbReference>
<dbReference type="EMBL" id="FWYE01000004">
    <property type="protein sequence ID" value="SMD31521.1"/>
    <property type="molecule type" value="Genomic_DNA"/>
</dbReference>
<accession>A0A8G2FXW1</accession>
<evidence type="ECO:0000256" key="5">
    <source>
        <dbReference type="ARBA" id="ARBA00004892"/>
    </source>
</evidence>
<keyword evidence="10" id="KW-0456">Lyase</keyword>
<proteinExistence type="inferred from homology"/>
<evidence type="ECO:0000256" key="1">
    <source>
        <dbReference type="ARBA" id="ARBA00001794"/>
    </source>
</evidence>
<dbReference type="EC" id="4.2.1.8" evidence="7"/>
<comment type="cofactor">
    <cofactor evidence="3">
        <name>Fe(2+)</name>
        <dbReference type="ChEBI" id="CHEBI:29033"/>
    </cofactor>
</comment>
<comment type="pathway">
    <text evidence="5">Carbohydrate metabolism; pentose and glucuronate interconversion.</text>
</comment>
<dbReference type="GO" id="GO:0042840">
    <property type="term" value="P:D-glucuronate catabolic process"/>
    <property type="evidence" value="ECO:0007669"/>
    <property type="project" value="TreeGrafter"/>
</dbReference>
<protein>
    <recommendedName>
        <fullName evidence="7">mannonate dehydratase</fullName>
        <ecNumber evidence="7">4.2.1.8</ecNumber>
    </recommendedName>
</protein>
<evidence type="ECO:0000256" key="8">
    <source>
        <dbReference type="ARBA" id="ARBA00023004"/>
    </source>
</evidence>
<comment type="catalytic activity">
    <reaction evidence="1">
        <text>D-mannonate = 2-dehydro-3-deoxy-D-gluconate + H2O</text>
        <dbReference type="Rhea" id="RHEA:20097"/>
        <dbReference type="ChEBI" id="CHEBI:15377"/>
        <dbReference type="ChEBI" id="CHEBI:17767"/>
        <dbReference type="ChEBI" id="CHEBI:57990"/>
        <dbReference type="EC" id="4.2.1.8"/>
    </reaction>
</comment>
<comment type="similarity">
    <text evidence="6">Belongs to the mannonate dehydratase family.</text>
</comment>
<dbReference type="InterPro" id="IPR036237">
    <property type="entry name" value="Xyl_isomerase-like_sf"/>
</dbReference>
<organism evidence="11 12">
    <name type="scientific">Picrophilus torridus (strain ATCC 700027 / DSM 9790 / JCM 10055 / NBRC 100828 / KAW 2/3)</name>
    <dbReference type="NCBI Taxonomy" id="1122961"/>
    <lineage>
        <taxon>Archaea</taxon>
        <taxon>Methanobacteriati</taxon>
        <taxon>Thermoplasmatota</taxon>
        <taxon>Thermoplasmata</taxon>
        <taxon>Thermoplasmatales</taxon>
        <taxon>Picrophilaceae</taxon>
        <taxon>Picrophilus</taxon>
    </lineage>
</organism>
<reference evidence="11 12" key="1">
    <citation type="submission" date="2017-04" db="EMBL/GenBank/DDBJ databases">
        <authorList>
            <person name="Varghese N."/>
            <person name="Submissions S."/>
        </authorList>
    </citation>
    <scope>NUCLEOTIDE SEQUENCE [LARGE SCALE GENOMIC DNA]</scope>
    <source>
        <strain evidence="11 12">DSM 9789</strain>
    </source>
</reference>
<gene>
    <name evidence="11" type="ORF">SAMN02745355_1468</name>
</gene>
<dbReference type="Pfam" id="PF03786">
    <property type="entry name" value="UxuA"/>
    <property type="match status" value="2"/>
</dbReference>
<evidence type="ECO:0000313" key="11">
    <source>
        <dbReference type="EMBL" id="SMD31521.1"/>
    </source>
</evidence>
<dbReference type="PANTHER" id="PTHR30387:SF2">
    <property type="entry name" value="MANNONATE DEHYDRATASE"/>
    <property type="match status" value="1"/>
</dbReference>
<evidence type="ECO:0000256" key="2">
    <source>
        <dbReference type="ARBA" id="ARBA00001936"/>
    </source>
</evidence>